<dbReference type="InParanoid" id="A0A482X9F4"/>
<organism evidence="2 3">
    <name type="scientific">Laodelphax striatellus</name>
    <name type="common">Small brown planthopper</name>
    <name type="synonym">Delphax striatella</name>
    <dbReference type="NCBI Taxonomy" id="195883"/>
    <lineage>
        <taxon>Eukaryota</taxon>
        <taxon>Metazoa</taxon>
        <taxon>Ecdysozoa</taxon>
        <taxon>Arthropoda</taxon>
        <taxon>Hexapoda</taxon>
        <taxon>Insecta</taxon>
        <taxon>Pterygota</taxon>
        <taxon>Neoptera</taxon>
        <taxon>Paraneoptera</taxon>
        <taxon>Hemiptera</taxon>
        <taxon>Auchenorrhyncha</taxon>
        <taxon>Fulgoroidea</taxon>
        <taxon>Delphacidae</taxon>
        <taxon>Criomorphinae</taxon>
        <taxon>Laodelphax</taxon>
    </lineage>
</organism>
<gene>
    <name evidence="2" type="ORF">LSTR_LSTR004164</name>
</gene>
<name>A0A482X9F4_LAOST</name>
<dbReference type="EMBL" id="QKKF02015211">
    <property type="protein sequence ID" value="RZF42356.1"/>
    <property type="molecule type" value="Genomic_DNA"/>
</dbReference>
<feature type="region of interest" description="Disordered" evidence="1">
    <location>
        <begin position="34"/>
        <end position="80"/>
    </location>
</feature>
<reference evidence="2 3" key="1">
    <citation type="journal article" date="2017" name="Gigascience">
        <title>Genome sequence of the small brown planthopper, Laodelphax striatellus.</title>
        <authorList>
            <person name="Zhu J."/>
            <person name="Jiang F."/>
            <person name="Wang X."/>
            <person name="Yang P."/>
            <person name="Bao Y."/>
            <person name="Zhao W."/>
            <person name="Wang W."/>
            <person name="Lu H."/>
            <person name="Wang Q."/>
            <person name="Cui N."/>
            <person name="Li J."/>
            <person name="Chen X."/>
            <person name="Luo L."/>
            <person name="Yu J."/>
            <person name="Kang L."/>
            <person name="Cui F."/>
        </authorList>
    </citation>
    <scope>NUCLEOTIDE SEQUENCE [LARGE SCALE GENOMIC DNA]</scope>
    <source>
        <strain evidence="2">Lst14</strain>
    </source>
</reference>
<evidence type="ECO:0000313" key="3">
    <source>
        <dbReference type="Proteomes" id="UP000291343"/>
    </source>
</evidence>
<dbReference type="AlphaFoldDB" id="A0A482X9F4"/>
<comment type="caution">
    <text evidence="2">The sequence shown here is derived from an EMBL/GenBank/DDBJ whole genome shotgun (WGS) entry which is preliminary data.</text>
</comment>
<protein>
    <submittedName>
        <fullName evidence="2">Uncharacterized protein</fullName>
    </submittedName>
</protein>
<feature type="compositionally biased region" description="Basic and acidic residues" evidence="1">
    <location>
        <begin position="61"/>
        <end position="77"/>
    </location>
</feature>
<evidence type="ECO:0000256" key="1">
    <source>
        <dbReference type="SAM" id="MobiDB-lite"/>
    </source>
</evidence>
<keyword evidence="3" id="KW-1185">Reference proteome</keyword>
<dbReference type="Proteomes" id="UP000291343">
    <property type="component" value="Unassembled WGS sequence"/>
</dbReference>
<proteinExistence type="predicted"/>
<evidence type="ECO:0000313" key="2">
    <source>
        <dbReference type="EMBL" id="RZF42356.1"/>
    </source>
</evidence>
<sequence length="148" mass="16508">MRAHLESRVTAGERREHRVRKALLPQASLWRRMSDNDAGNTKTSKKVKYACGRSIGSGGRTETRSCGGKERRQEGRKGNSLGLLALSQSQATGRSLLSSVLTSRSSGIQVAVTFLCTHFVSRLTPINYFDCHTDDRRMVSVQQTRLFH</sequence>
<accession>A0A482X9F4</accession>